<dbReference type="Pfam" id="PF00263">
    <property type="entry name" value="Secretin"/>
    <property type="match status" value="1"/>
</dbReference>
<dbReference type="PROSITE" id="PS00875">
    <property type="entry name" value="T2SP_D"/>
    <property type="match status" value="1"/>
</dbReference>
<dbReference type="InterPro" id="IPR004845">
    <property type="entry name" value="T2SS_GspD_CS"/>
</dbReference>
<evidence type="ECO:0000313" key="5">
    <source>
        <dbReference type="EMBL" id="MBI4921172.1"/>
    </source>
</evidence>
<dbReference type="InterPro" id="IPR050810">
    <property type="entry name" value="Bact_Secretion_Sys_Channel"/>
</dbReference>
<dbReference type="PRINTS" id="PR00811">
    <property type="entry name" value="BCTERIALGSPD"/>
</dbReference>
<dbReference type="InterPro" id="IPR001775">
    <property type="entry name" value="GspD/PilQ"/>
</dbReference>
<reference evidence="5" key="1">
    <citation type="submission" date="2020-07" db="EMBL/GenBank/DDBJ databases">
        <title>Huge and variable diversity of episymbiotic CPR bacteria and DPANN archaea in groundwater ecosystems.</title>
        <authorList>
            <person name="He C.Y."/>
            <person name="Keren R."/>
            <person name="Whittaker M."/>
            <person name="Farag I.F."/>
            <person name="Doudna J."/>
            <person name="Cate J.H.D."/>
            <person name="Banfield J.F."/>
        </authorList>
    </citation>
    <scope>NUCLEOTIDE SEQUENCE</scope>
    <source>
        <strain evidence="5">NC_groundwater_1586_Pr3_B-0.1um_66_15</strain>
    </source>
</reference>
<accession>A0A933NY83</accession>
<feature type="chain" id="PRO_5037346839" evidence="2">
    <location>
        <begin position="34"/>
        <end position="478"/>
    </location>
</feature>
<protein>
    <submittedName>
        <fullName evidence="5">Type II and III secretion system protein family protein</fullName>
    </submittedName>
</protein>
<evidence type="ECO:0000259" key="3">
    <source>
        <dbReference type="Pfam" id="PF00263"/>
    </source>
</evidence>
<dbReference type="PANTHER" id="PTHR30332">
    <property type="entry name" value="PROBABLE GENERAL SECRETION PATHWAY PROTEIN D"/>
    <property type="match status" value="1"/>
</dbReference>
<dbReference type="Pfam" id="PF13629">
    <property type="entry name" value="T2SS-T3SS_pil_N"/>
    <property type="match status" value="1"/>
</dbReference>
<dbReference type="GO" id="GO:0009306">
    <property type="term" value="P:protein secretion"/>
    <property type="evidence" value="ECO:0007669"/>
    <property type="project" value="InterPro"/>
</dbReference>
<comment type="caution">
    <text evidence="5">The sequence shown here is derived from an EMBL/GenBank/DDBJ whole genome shotgun (WGS) entry which is preliminary data.</text>
</comment>
<evidence type="ECO:0000259" key="4">
    <source>
        <dbReference type="Pfam" id="PF13629"/>
    </source>
</evidence>
<feature type="domain" description="Type II/III secretion system secretin-like" evidence="3">
    <location>
        <begin position="266"/>
        <end position="426"/>
    </location>
</feature>
<dbReference type="InterPro" id="IPR004846">
    <property type="entry name" value="T2SS/T3SS_dom"/>
</dbReference>
<name>A0A933NY83_9HYPH</name>
<gene>
    <name evidence="5" type="ORF">HY834_05445</name>
</gene>
<dbReference type="PANTHER" id="PTHR30332:SF17">
    <property type="entry name" value="TYPE IV PILIATION SYSTEM PROTEIN DR_0774-RELATED"/>
    <property type="match status" value="1"/>
</dbReference>
<proteinExistence type="inferred from homology"/>
<organism evidence="5 6">
    <name type="scientific">Devosia nanyangense</name>
    <dbReference type="NCBI Taxonomy" id="1228055"/>
    <lineage>
        <taxon>Bacteria</taxon>
        <taxon>Pseudomonadati</taxon>
        <taxon>Pseudomonadota</taxon>
        <taxon>Alphaproteobacteria</taxon>
        <taxon>Hyphomicrobiales</taxon>
        <taxon>Devosiaceae</taxon>
        <taxon>Devosia</taxon>
    </lineage>
</organism>
<dbReference type="EMBL" id="JACRAF010000017">
    <property type="protein sequence ID" value="MBI4921172.1"/>
    <property type="molecule type" value="Genomic_DNA"/>
</dbReference>
<evidence type="ECO:0000256" key="1">
    <source>
        <dbReference type="RuleBase" id="RU004003"/>
    </source>
</evidence>
<dbReference type="Proteomes" id="UP000782610">
    <property type="component" value="Unassembled WGS sequence"/>
</dbReference>
<dbReference type="GO" id="GO:0015627">
    <property type="term" value="C:type II protein secretion system complex"/>
    <property type="evidence" value="ECO:0007669"/>
    <property type="project" value="TreeGrafter"/>
</dbReference>
<keyword evidence="2" id="KW-0732">Signal</keyword>
<dbReference type="InterPro" id="IPR032789">
    <property type="entry name" value="T2SS-T3SS_pil_N"/>
</dbReference>
<feature type="domain" description="Pilus formation protein N-terminal" evidence="4">
    <location>
        <begin position="50"/>
        <end position="118"/>
    </location>
</feature>
<feature type="signal peptide" evidence="2">
    <location>
        <begin position="1"/>
        <end position="33"/>
    </location>
</feature>
<dbReference type="AlphaFoldDB" id="A0A933NY83"/>
<evidence type="ECO:0000256" key="2">
    <source>
        <dbReference type="SAM" id="SignalP"/>
    </source>
</evidence>
<comment type="similarity">
    <text evidence="1">Belongs to the bacterial secretin family.</text>
</comment>
<sequence length="478" mass="49410">MSALLPIRADAPSRWRLALAVIAALCLAPAAAASEPSYLKVANRAMGSTQTIALEVNKSIIVDLPTNVGEVIASAPAIATVIMRSKTRAIVQGVTGGDTNVFFLDGAGNNIAVLDIKVFQPRSDVGNALEAAIARTLPGSRVKVESVILDGQTNRVVLSGTTLSQNDADQAVAMAVQFAGDEKNVANIIQVVGNQQVKLKVTVAEVGRDTVKQLGINLDGSITVGAVTLGLKNSPALGGASGVTNSNGVSVGIDAGLFSLEASLKALERRGALRTLAEPTLTAISGKEASFLAGGEFPVPTDVSADGQVSYTFKEFGVKLKFTPTVKSNGIISLALDTSVSELTTEGAISAGTITIPATKNRQAITTVEMPAGQTLAIAGMLQDSIRQQVNALPGLGNIPILGALFRSRDFLHSQTELVILVTPYLANSGPEPEKPTDNFLVAGDAEAIFLGHMEQMYGVGSDGMRGSYSGSVGFVLD</sequence>
<evidence type="ECO:0000313" key="6">
    <source>
        <dbReference type="Proteomes" id="UP000782610"/>
    </source>
</evidence>